<dbReference type="OrthoDB" id="9780929at2"/>
<dbReference type="EMBL" id="AMZN01000034">
    <property type="protein sequence ID" value="ELR71651.1"/>
    <property type="molecule type" value="Genomic_DNA"/>
</dbReference>
<dbReference type="InterPro" id="IPR014942">
    <property type="entry name" value="AbiEii"/>
</dbReference>
<dbReference type="RefSeq" id="WP_009579784.1">
    <property type="nucleotide sequence ID" value="NZ_AMZN01000034.1"/>
</dbReference>
<keyword evidence="2" id="KW-1185">Reference proteome</keyword>
<comment type="caution">
    <text evidence="1">The sequence shown here is derived from an EMBL/GenBank/DDBJ whole genome shotgun (WGS) entry which is preliminary data.</text>
</comment>
<dbReference type="eggNOG" id="COG2253">
    <property type="taxonomic scope" value="Bacteria"/>
</dbReference>
<sequence>MLSLKEIKKFYPQSLHYAEEFLIREFLQYKLLEIVYESELGQHLIFLGGTCLRLIHGNSRFSEDLDFDNKGLNKNDFTAVSELIRKGLELEGYEVELKVVHKGAFHCYIRFPGLLFKQGLSGHQEQKILIQLDTEPQNYNYTPEKILLNKFDVFTEILSTPLPTLLSQKFYAVLNRKRNKGRDFFDIVFLLSLQIEPDWKYLKQKAKISGKTDLKDAIIEHCGKIDMKEMARDVEPFLFQAKDSKKVIHFSQLIEQTY</sequence>
<organism evidence="1 2">
    <name type="scientific">Fulvivirga imtechensis AK7</name>
    <dbReference type="NCBI Taxonomy" id="1237149"/>
    <lineage>
        <taxon>Bacteria</taxon>
        <taxon>Pseudomonadati</taxon>
        <taxon>Bacteroidota</taxon>
        <taxon>Cytophagia</taxon>
        <taxon>Cytophagales</taxon>
        <taxon>Fulvivirgaceae</taxon>
        <taxon>Fulvivirga</taxon>
    </lineage>
</organism>
<name>L8JRQ9_9BACT</name>
<protein>
    <recommendedName>
        <fullName evidence="3">Nucleotidyl transferase AbiEii/AbiGii toxin family protein</fullName>
    </recommendedName>
</protein>
<gene>
    <name evidence="1" type="ORF">C900_02387</name>
</gene>
<dbReference type="Gene3D" id="3.10.450.620">
    <property type="entry name" value="JHP933, nucleotidyltransferase-like core domain"/>
    <property type="match status" value="1"/>
</dbReference>
<dbReference type="STRING" id="1237149.C900_02387"/>
<evidence type="ECO:0000313" key="2">
    <source>
        <dbReference type="Proteomes" id="UP000011135"/>
    </source>
</evidence>
<evidence type="ECO:0008006" key="3">
    <source>
        <dbReference type="Google" id="ProtNLM"/>
    </source>
</evidence>
<reference evidence="1 2" key="1">
    <citation type="submission" date="2012-12" db="EMBL/GenBank/DDBJ databases">
        <title>Genome assembly of Fulvivirga imtechensis AK7.</title>
        <authorList>
            <person name="Nupur N."/>
            <person name="Khatri I."/>
            <person name="Kumar R."/>
            <person name="Subramanian S."/>
            <person name="Pinnaka A."/>
        </authorList>
    </citation>
    <scope>NUCLEOTIDE SEQUENCE [LARGE SCALE GENOMIC DNA]</scope>
    <source>
        <strain evidence="1 2">AK7</strain>
    </source>
</reference>
<dbReference type="Proteomes" id="UP000011135">
    <property type="component" value="Unassembled WGS sequence"/>
</dbReference>
<evidence type="ECO:0000313" key="1">
    <source>
        <dbReference type="EMBL" id="ELR71651.1"/>
    </source>
</evidence>
<dbReference type="Pfam" id="PF08843">
    <property type="entry name" value="AbiEii"/>
    <property type="match status" value="1"/>
</dbReference>
<dbReference type="AlphaFoldDB" id="L8JRQ9"/>
<proteinExistence type="predicted"/>
<accession>L8JRQ9</accession>